<evidence type="ECO:0000256" key="2">
    <source>
        <dbReference type="ARBA" id="ARBA00022801"/>
    </source>
</evidence>
<protein>
    <recommendedName>
        <fullName evidence="4">Inosine/uridine-preferring nucleoside hydrolase domain-containing protein</fullName>
    </recommendedName>
</protein>
<keyword evidence="2" id="KW-0378">Hydrolase</keyword>
<organism evidence="5 6">
    <name type="scientific">Somion occarium</name>
    <dbReference type="NCBI Taxonomy" id="3059160"/>
    <lineage>
        <taxon>Eukaryota</taxon>
        <taxon>Fungi</taxon>
        <taxon>Dikarya</taxon>
        <taxon>Basidiomycota</taxon>
        <taxon>Agaricomycotina</taxon>
        <taxon>Agaricomycetes</taxon>
        <taxon>Polyporales</taxon>
        <taxon>Cerrenaceae</taxon>
        <taxon>Somion</taxon>
    </lineage>
</organism>
<dbReference type="InterPro" id="IPR036452">
    <property type="entry name" value="Ribo_hydro-like"/>
</dbReference>
<dbReference type="EMBL" id="OZ037945">
    <property type="protein sequence ID" value="CAL1700442.1"/>
    <property type="molecule type" value="Genomic_DNA"/>
</dbReference>
<feature type="domain" description="Inosine/uridine-preferring nucleoside hydrolase" evidence="4">
    <location>
        <begin position="55"/>
        <end position="390"/>
    </location>
</feature>
<dbReference type="CDD" id="cd02651">
    <property type="entry name" value="nuc_hydro_IU_UC_XIUA"/>
    <property type="match status" value="1"/>
</dbReference>
<evidence type="ECO:0000256" key="3">
    <source>
        <dbReference type="ARBA" id="ARBA00023295"/>
    </source>
</evidence>
<dbReference type="InterPro" id="IPR001910">
    <property type="entry name" value="Inosine/uridine_hydrolase_dom"/>
</dbReference>
<dbReference type="PANTHER" id="PTHR12304">
    <property type="entry name" value="INOSINE-URIDINE PREFERRING NUCLEOSIDE HYDROLASE"/>
    <property type="match status" value="1"/>
</dbReference>
<evidence type="ECO:0000256" key="1">
    <source>
        <dbReference type="ARBA" id="ARBA00009176"/>
    </source>
</evidence>
<dbReference type="Proteomes" id="UP001497453">
    <property type="component" value="Chromosome 2"/>
</dbReference>
<evidence type="ECO:0000259" key="4">
    <source>
        <dbReference type="Pfam" id="PF01156"/>
    </source>
</evidence>
<dbReference type="Gene3D" id="3.90.245.10">
    <property type="entry name" value="Ribonucleoside hydrolase-like"/>
    <property type="match status" value="1"/>
</dbReference>
<accession>A0ABP1CXQ7</accession>
<evidence type="ECO:0000313" key="5">
    <source>
        <dbReference type="EMBL" id="CAL1700442.1"/>
    </source>
</evidence>
<name>A0ABP1CXQ7_9APHY</name>
<dbReference type="Pfam" id="PF01156">
    <property type="entry name" value="IU_nuc_hydro"/>
    <property type="match status" value="1"/>
</dbReference>
<dbReference type="InterPro" id="IPR023186">
    <property type="entry name" value="IUNH"/>
</dbReference>
<sequence length="411" mass="44690">MRPISSLLATHGDFWDPAQVIPILTLIETIKPSTLPADLTYHTAIRQLTNTMKAIWLDCDPGHDDATAIMLAVHCSNVSLLGVSTVHGNASHYNIQLNAARCLEAFGADPSIKVYPGAVKPLIRPVRYDSEIHGGDGLGGVEGLPSPDDPRICERLNHPGGPVRAIEAIAKAIKESWKDGSGERVVVISSGPMTNIALFVSVYPELLGGVEEFVFMGGAVGLGNRSAVAEFNILCDPEAAQIVLDAPVKKIMIPLNVTHTAIFTKAHHSSLLNSEIIQDIAESTSELLKASSPLRHMLSTLLGFFASTYKSTFGFHLGPPIHDALTVAYVSQPELFRCTRYRVDVELNGTHTSGETVVDIWNYRETDDTWGNTGKNTLVAETLDVDGFFKLFMECVTRDIIVDAPPNYKDY</sequence>
<dbReference type="SUPFAM" id="SSF53590">
    <property type="entry name" value="Nucleoside hydrolase"/>
    <property type="match status" value="1"/>
</dbReference>
<gene>
    <name evidence="5" type="ORF">GFSPODELE1_LOCUS3149</name>
</gene>
<proteinExistence type="inferred from homology"/>
<dbReference type="PANTHER" id="PTHR12304:SF4">
    <property type="entry name" value="URIDINE NUCLEOSIDASE"/>
    <property type="match status" value="1"/>
</dbReference>
<evidence type="ECO:0000313" key="6">
    <source>
        <dbReference type="Proteomes" id="UP001497453"/>
    </source>
</evidence>
<keyword evidence="6" id="KW-1185">Reference proteome</keyword>
<comment type="similarity">
    <text evidence="1">Belongs to the IUNH family.</text>
</comment>
<keyword evidence="3" id="KW-0326">Glycosidase</keyword>
<reference evidence="6" key="1">
    <citation type="submission" date="2024-04" db="EMBL/GenBank/DDBJ databases">
        <authorList>
            <person name="Shaw F."/>
            <person name="Minotto A."/>
        </authorList>
    </citation>
    <scope>NUCLEOTIDE SEQUENCE [LARGE SCALE GENOMIC DNA]</scope>
</reference>